<evidence type="ECO:0000313" key="9">
    <source>
        <dbReference type="Proteomes" id="UP001549110"/>
    </source>
</evidence>
<reference evidence="8 9" key="1">
    <citation type="submission" date="2024-06" db="EMBL/GenBank/DDBJ databases">
        <title>Genomic Encyclopedia of Type Strains, Phase IV (KMG-IV): sequencing the most valuable type-strain genomes for metagenomic binning, comparative biology and taxonomic classification.</title>
        <authorList>
            <person name="Goeker M."/>
        </authorList>
    </citation>
    <scope>NUCLEOTIDE SEQUENCE [LARGE SCALE GENOMIC DNA]</scope>
    <source>
        <strain evidence="8 9">DSM 17809</strain>
    </source>
</reference>
<keyword evidence="5 6" id="KW-0472">Membrane</keyword>
<evidence type="ECO:0000256" key="3">
    <source>
        <dbReference type="ARBA" id="ARBA00022692"/>
    </source>
</evidence>
<feature type="transmembrane region" description="Helical" evidence="6">
    <location>
        <begin position="201"/>
        <end position="221"/>
    </location>
</feature>
<evidence type="ECO:0000313" key="8">
    <source>
        <dbReference type="EMBL" id="MET3524930.1"/>
    </source>
</evidence>
<organism evidence="8 9">
    <name type="scientific">Phenylobacterium koreense</name>
    <dbReference type="NCBI Taxonomy" id="266125"/>
    <lineage>
        <taxon>Bacteria</taxon>
        <taxon>Pseudomonadati</taxon>
        <taxon>Pseudomonadota</taxon>
        <taxon>Alphaproteobacteria</taxon>
        <taxon>Caulobacterales</taxon>
        <taxon>Caulobacteraceae</taxon>
        <taxon>Phenylobacterium</taxon>
    </lineage>
</organism>
<dbReference type="Pfam" id="PF00892">
    <property type="entry name" value="EamA"/>
    <property type="match status" value="1"/>
</dbReference>
<feature type="transmembrane region" description="Helical" evidence="6">
    <location>
        <begin position="259"/>
        <end position="277"/>
    </location>
</feature>
<comment type="caution">
    <text evidence="8">The sequence shown here is derived from an EMBL/GenBank/DDBJ whole genome shotgun (WGS) entry which is preliminary data.</text>
</comment>
<evidence type="ECO:0000259" key="7">
    <source>
        <dbReference type="Pfam" id="PF00892"/>
    </source>
</evidence>
<feature type="transmembrane region" description="Helical" evidence="6">
    <location>
        <begin position="233"/>
        <end position="253"/>
    </location>
</feature>
<dbReference type="EMBL" id="JBEPLU010000001">
    <property type="protein sequence ID" value="MET3524930.1"/>
    <property type="molecule type" value="Genomic_DNA"/>
</dbReference>
<evidence type="ECO:0000256" key="2">
    <source>
        <dbReference type="ARBA" id="ARBA00022475"/>
    </source>
</evidence>
<name>A0ABV2ED29_9CAUL</name>
<keyword evidence="2" id="KW-1003">Cell membrane</keyword>
<dbReference type="InterPro" id="IPR000620">
    <property type="entry name" value="EamA_dom"/>
</dbReference>
<dbReference type="InterPro" id="IPR037185">
    <property type="entry name" value="EmrE-like"/>
</dbReference>
<proteinExistence type="predicted"/>
<feature type="domain" description="EamA" evidence="7">
    <location>
        <begin position="144"/>
        <end position="273"/>
    </location>
</feature>
<evidence type="ECO:0000256" key="6">
    <source>
        <dbReference type="SAM" id="Phobius"/>
    </source>
</evidence>
<dbReference type="RefSeq" id="WP_331932656.1">
    <property type="nucleotide sequence ID" value="NZ_JBEPLU010000001.1"/>
</dbReference>
<dbReference type="PANTHER" id="PTHR42920">
    <property type="entry name" value="OS03G0707200 PROTEIN-RELATED"/>
    <property type="match status" value="1"/>
</dbReference>
<keyword evidence="9" id="KW-1185">Reference proteome</keyword>
<dbReference type="InterPro" id="IPR051258">
    <property type="entry name" value="Diverse_Substrate_Transporter"/>
</dbReference>
<evidence type="ECO:0000256" key="5">
    <source>
        <dbReference type="ARBA" id="ARBA00023136"/>
    </source>
</evidence>
<dbReference type="Proteomes" id="UP001549110">
    <property type="component" value="Unassembled WGS sequence"/>
</dbReference>
<protein>
    <submittedName>
        <fullName evidence="8">Inner membrane transporter RhtA</fullName>
    </submittedName>
</protein>
<sequence>MLNRTAATASLAILAAQISINIGAALGKGLFARIGPEGVAALRTSIAALLLLSFAKPWTFRVTRVQAPWLLAYGLTLGSMNLLIYWAFERIPIGIAVAIEICGPLAVVLATSRSARDFLWLALAVAGLALLVPWPGAGAALDPIGICFAVAAAACWALYILFGKRASQVESRTAVALGMTAACLITLPFGVTAAGRELLTGHVLMLGAVVAVLSSALPYLMEMKALERLSSRVFGVVTSSAPAIAAVVGFLILGERLTAAQWLAVVLMVTASAGCSLTSKPAVERAREDVVT</sequence>
<feature type="transmembrane region" description="Helical" evidence="6">
    <location>
        <begin position="93"/>
        <end position="111"/>
    </location>
</feature>
<feature type="transmembrane region" description="Helical" evidence="6">
    <location>
        <begin position="37"/>
        <end position="55"/>
    </location>
</feature>
<comment type="subcellular location">
    <subcellularLocation>
        <location evidence="1">Cell membrane</location>
        <topology evidence="1">Multi-pass membrane protein</topology>
    </subcellularLocation>
</comment>
<feature type="transmembrane region" description="Helical" evidence="6">
    <location>
        <begin position="174"/>
        <end position="195"/>
    </location>
</feature>
<feature type="transmembrane region" description="Helical" evidence="6">
    <location>
        <begin position="118"/>
        <end position="137"/>
    </location>
</feature>
<feature type="transmembrane region" description="Helical" evidence="6">
    <location>
        <begin position="67"/>
        <end position="87"/>
    </location>
</feature>
<evidence type="ECO:0000256" key="4">
    <source>
        <dbReference type="ARBA" id="ARBA00022989"/>
    </source>
</evidence>
<evidence type="ECO:0000256" key="1">
    <source>
        <dbReference type="ARBA" id="ARBA00004651"/>
    </source>
</evidence>
<feature type="transmembrane region" description="Helical" evidence="6">
    <location>
        <begin position="143"/>
        <end position="162"/>
    </location>
</feature>
<dbReference type="PANTHER" id="PTHR42920:SF5">
    <property type="entry name" value="EAMA DOMAIN-CONTAINING PROTEIN"/>
    <property type="match status" value="1"/>
</dbReference>
<keyword evidence="4 6" id="KW-1133">Transmembrane helix</keyword>
<keyword evidence="3 6" id="KW-0812">Transmembrane</keyword>
<gene>
    <name evidence="8" type="ORF">ABID41_000025</name>
</gene>
<accession>A0ABV2ED29</accession>
<dbReference type="SUPFAM" id="SSF103481">
    <property type="entry name" value="Multidrug resistance efflux transporter EmrE"/>
    <property type="match status" value="2"/>
</dbReference>